<dbReference type="AlphaFoldDB" id="A0A0M4F0U5"/>
<accession>A0A0M4F0U5</accession>
<keyword evidence="2" id="KW-1185">Reference proteome</keyword>
<dbReference type="OrthoDB" id="7974539at2759"/>
<organism evidence="1 2">
    <name type="scientific">Drosophila busckii</name>
    <name type="common">Fruit fly</name>
    <dbReference type="NCBI Taxonomy" id="30019"/>
    <lineage>
        <taxon>Eukaryota</taxon>
        <taxon>Metazoa</taxon>
        <taxon>Ecdysozoa</taxon>
        <taxon>Arthropoda</taxon>
        <taxon>Hexapoda</taxon>
        <taxon>Insecta</taxon>
        <taxon>Pterygota</taxon>
        <taxon>Neoptera</taxon>
        <taxon>Endopterygota</taxon>
        <taxon>Diptera</taxon>
        <taxon>Brachycera</taxon>
        <taxon>Muscomorpha</taxon>
        <taxon>Ephydroidea</taxon>
        <taxon>Drosophilidae</taxon>
        <taxon>Drosophila</taxon>
    </lineage>
</organism>
<proteinExistence type="predicted"/>
<name>A0A0M4F0U5_DROBS</name>
<dbReference type="OMA" id="EPYSHHW"/>
<gene>
    <name evidence="1" type="ORF">Dbus_chr3Lg1586</name>
</gene>
<sequence>MPRRPKSRYVFDIAAYQRIFRHQRLTNDLSVECLTCRSPVGVHEPYSHHWLEGVDAQHLKLGLQEKLLLKRIEREGIDTFILCDESAVSRTKDFLLEAGMHAVPRLLRFLNYEANRLQVTIGFYVNVTKQRMYYESSPIAIAHHLDIEETVDMVFSLLLEKISSYVLMHQRVPLEACTIKRLKVIVKREWNGKLSLPLQYRVKCDGPAPGSIKESVDLALLTQSFINYHGQRFGHFPISLRVNLFSLRVCATTKELYVVPYLLRSEDWTNTPTFLIQTNVTGEFQGLHEIHNVHKFLKEDSRDHVFECRLCKSHFADRTQFALHKQISCGSGFGVWHMDGDSIELYENCMQLSRDFLHFPWVGIRI</sequence>
<evidence type="ECO:0000313" key="2">
    <source>
        <dbReference type="Proteomes" id="UP000494163"/>
    </source>
</evidence>
<evidence type="ECO:0000313" key="1">
    <source>
        <dbReference type="EMBL" id="ALC44420.1"/>
    </source>
</evidence>
<dbReference type="Proteomes" id="UP000494163">
    <property type="component" value="Chromosome 3L"/>
</dbReference>
<dbReference type="EMBL" id="CP012525">
    <property type="protein sequence ID" value="ALC44420.1"/>
    <property type="molecule type" value="Genomic_DNA"/>
</dbReference>
<protein>
    <submittedName>
        <fullName evidence="1">CG6885</fullName>
    </submittedName>
</protein>
<dbReference type="STRING" id="30019.A0A0M4F0U5"/>
<reference evidence="1 2" key="1">
    <citation type="submission" date="2015-08" db="EMBL/GenBank/DDBJ databases">
        <title>Ancestral chromatin configuration constrains chromatin evolution on differentiating sex chromosomes in Drosophila.</title>
        <authorList>
            <person name="Zhou Q."/>
            <person name="Bachtrog D."/>
        </authorList>
    </citation>
    <scope>NUCLEOTIDE SEQUENCE [LARGE SCALE GENOMIC DNA]</scope>
    <source>
        <tissue evidence="1">Whole larvae</tissue>
    </source>
</reference>